<keyword evidence="10 16" id="KW-0418">Kinase</keyword>
<comment type="pathway">
    <text evidence="4 16">Cofactor biosynthesis; coenzyme A biosynthesis; CoA from (R)-pantothenate: step 1/5.</text>
</comment>
<evidence type="ECO:0000256" key="1">
    <source>
        <dbReference type="ARBA" id="ARBA00001206"/>
    </source>
</evidence>
<organism evidence="17 18">
    <name type="scientific">Marinobacter lacisalsi</name>
    <dbReference type="NCBI Taxonomy" id="475979"/>
    <lineage>
        <taxon>Bacteria</taxon>
        <taxon>Pseudomonadati</taxon>
        <taxon>Pseudomonadota</taxon>
        <taxon>Gammaproteobacteria</taxon>
        <taxon>Pseudomonadales</taxon>
        <taxon>Marinobacteraceae</taxon>
        <taxon>Marinobacter</taxon>
    </lineage>
</organism>
<feature type="binding site" evidence="16">
    <location>
        <position position="121"/>
    </location>
    <ligand>
        <name>K(+)</name>
        <dbReference type="ChEBI" id="CHEBI:29103"/>
    </ligand>
</feature>
<evidence type="ECO:0000256" key="13">
    <source>
        <dbReference type="ARBA" id="ARBA00022993"/>
    </source>
</evidence>
<feature type="binding site" evidence="16">
    <location>
        <begin position="99"/>
        <end position="102"/>
    </location>
    <ligand>
        <name>substrate</name>
    </ligand>
</feature>
<comment type="catalytic activity">
    <reaction evidence="1 16">
        <text>(R)-pantothenate + ATP = (R)-4'-phosphopantothenate + ADP + H(+)</text>
        <dbReference type="Rhea" id="RHEA:16373"/>
        <dbReference type="ChEBI" id="CHEBI:10986"/>
        <dbReference type="ChEBI" id="CHEBI:15378"/>
        <dbReference type="ChEBI" id="CHEBI:29032"/>
        <dbReference type="ChEBI" id="CHEBI:30616"/>
        <dbReference type="ChEBI" id="CHEBI:456216"/>
        <dbReference type="EC" id="2.7.1.33"/>
    </reaction>
</comment>
<keyword evidence="11 16" id="KW-0067">ATP-binding</keyword>
<dbReference type="SUPFAM" id="SSF53067">
    <property type="entry name" value="Actin-like ATPase domain"/>
    <property type="match status" value="2"/>
</dbReference>
<dbReference type="HAMAP" id="MF_01274">
    <property type="entry name" value="Pantothen_kinase_3"/>
    <property type="match status" value="1"/>
</dbReference>
<dbReference type="Pfam" id="PF03309">
    <property type="entry name" value="Pan_kinase"/>
    <property type="match status" value="1"/>
</dbReference>
<dbReference type="EC" id="2.7.1.33" evidence="6 16"/>
<comment type="cofactor">
    <cofactor evidence="16">
        <name>NH4(+)</name>
        <dbReference type="ChEBI" id="CHEBI:28938"/>
    </cofactor>
    <cofactor evidence="16">
        <name>K(+)</name>
        <dbReference type="ChEBI" id="CHEBI:29103"/>
    </cofactor>
    <text evidence="16">A monovalent cation. Ammonium or potassium.</text>
</comment>
<proteinExistence type="inferred from homology"/>
<keyword evidence="8 16" id="KW-0808">Transferase</keyword>
<reference evidence="18" key="1">
    <citation type="journal article" date="2019" name="Int. J. Syst. Evol. Microbiol.">
        <title>The Global Catalogue of Microorganisms (GCM) 10K type strain sequencing project: providing services to taxonomists for standard genome sequencing and annotation.</title>
        <authorList>
            <consortium name="The Broad Institute Genomics Platform"/>
            <consortium name="The Broad Institute Genome Sequencing Center for Infectious Disease"/>
            <person name="Wu L."/>
            <person name="Ma J."/>
        </authorList>
    </citation>
    <scope>NUCLEOTIDE SEQUENCE [LARGE SCALE GENOMIC DNA]</scope>
    <source>
        <strain evidence="18">CECT 7297</strain>
    </source>
</reference>
<evidence type="ECO:0000256" key="8">
    <source>
        <dbReference type="ARBA" id="ARBA00022679"/>
    </source>
</evidence>
<feature type="binding site" evidence="16">
    <location>
        <position position="176"/>
    </location>
    <ligand>
        <name>substrate</name>
    </ligand>
</feature>
<evidence type="ECO:0000256" key="10">
    <source>
        <dbReference type="ARBA" id="ARBA00022777"/>
    </source>
</evidence>
<evidence type="ECO:0000256" key="11">
    <source>
        <dbReference type="ARBA" id="ARBA00022840"/>
    </source>
</evidence>
<comment type="similarity">
    <text evidence="14 16">Belongs to the type III pantothenate kinase family.</text>
</comment>
<dbReference type="CDD" id="cd24015">
    <property type="entry name" value="ASKHA_NBD_PanK-III"/>
    <property type="match status" value="1"/>
</dbReference>
<evidence type="ECO:0000313" key="18">
    <source>
        <dbReference type="Proteomes" id="UP001595798"/>
    </source>
</evidence>
<dbReference type="InterPro" id="IPR043129">
    <property type="entry name" value="ATPase_NBD"/>
</dbReference>
<feature type="binding site" evidence="16">
    <location>
        <position position="92"/>
    </location>
    <ligand>
        <name>substrate</name>
    </ligand>
</feature>
<dbReference type="RefSeq" id="WP_379888181.1">
    <property type="nucleotide sequence ID" value="NZ_JBHSDI010000042.1"/>
</dbReference>
<dbReference type="GO" id="GO:0004594">
    <property type="term" value="F:pantothenate kinase activity"/>
    <property type="evidence" value="ECO:0007669"/>
    <property type="project" value="UniProtKB-EC"/>
</dbReference>
<evidence type="ECO:0000256" key="5">
    <source>
        <dbReference type="ARBA" id="ARBA00011738"/>
    </source>
</evidence>
<gene>
    <name evidence="16" type="primary">coaX</name>
    <name evidence="17" type="ORF">ACFOZ5_13545</name>
</gene>
<dbReference type="Gene3D" id="3.30.420.40">
    <property type="match status" value="2"/>
</dbReference>
<keyword evidence="12 16" id="KW-0630">Potassium</keyword>
<evidence type="ECO:0000256" key="15">
    <source>
        <dbReference type="ARBA" id="ARBA00040883"/>
    </source>
</evidence>
<keyword evidence="18" id="KW-1185">Reference proteome</keyword>
<evidence type="ECO:0000256" key="7">
    <source>
        <dbReference type="ARBA" id="ARBA00022490"/>
    </source>
</evidence>
<comment type="subcellular location">
    <subcellularLocation>
        <location evidence="3 16">Cytoplasm</location>
    </subcellularLocation>
</comment>
<evidence type="ECO:0000313" key="17">
    <source>
        <dbReference type="EMBL" id="MFC4260046.1"/>
    </source>
</evidence>
<evidence type="ECO:0000256" key="3">
    <source>
        <dbReference type="ARBA" id="ARBA00004496"/>
    </source>
</evidence>
<accession>A0ABV8QIA7</accession>
<name>A0ABV8QIA7_9GAMM</name>
<evidence type="ECO:0000256" key="14">
    <source>
        <dbReference type="ARBA" id="ARBA00038036"/>
    </source>
</evidence>
<evidence type="ECO:0000256" key="4">
    <source>
        <dbReference type="ARBA" id="ARBA00005225"/>
    </source>
</evidence>
<sequence length="245" mass="26476">MKLLVDAGNTRIKWQLREGSEIRLAGSATLESGDLFEGITRTEWQDIPSISVSTVRSEHARIELERVIKGYTATPVRFFWTRSSFGRLTCAYEDPSAMGADRWHALVGAWHEIQGACAVVDAGSAITIDWIDAGGQHLGGYILPGRTMMTDSLRQGTARVLFDAGQAEGISPGQTTAECVFHGVNWLTRALAEQLGRDLAVPVLITGGDGSLIKTALDNYQDSRIPLVALRPDLVLDGLALVGAE</sequence>
<keyword evidence="9 16" id="KW-0547">Nucleotide-binding</keyword>
<dbReference type="PANTHER" id="PTHR34265">
    <property type="entry name" value="TYPE III PANTOTHENATE KINASE"/>
    <property type="match status" value="1"/>
</dbReference>
<evidence type="ECO:0000256" key="16">
    <source>
        <dbReference type="HAMAP-Rule" id="MF_01274"/>
    </source>
</evidence>
<evidence type="ECO:0000256" key="12">
    <source>
        <dbReference type="ARBA" id="ARBA00022958"/>
    </source>
</evidence>
<comment type="function">
    <text evidence="16">Catalyzes the phosphorylation of pantothenate (Pan), the first step in CoA biosynthesis.</text>
</comment>
<comment type="subunit">
    <text evidence="5 16">Homodimer.</text>
</comment>
<dbReference type="InterPro" id="IPR004619">
    <property type="entry name" value="Type_III_PanK"/>
</dbReference>
<evidence type="ECO:0000256" key="9">
    <source>
        <dbReference type="ARBA" id="ARBA00022741"/>
    </source>
</evidence>
<feature type="binding site" evidence="16">
    <location>
        <begin position="6"/>
        <end position="13"/>
    </location>
    <ligand>
        <name>ATP</name>
        <dbReference type="ChEBI" id="CHEBI:30616"/>
    </ligand>
</feature>
<comment type="cofactor">
    <cofactor evidence="2">
        <name>K(+)</name>
        <dbReference type="ChEBI" id="CHEBI:29103"/>
    </cofactor>
</comment>
<protein>
    <recommendedName>
        <fullName evidence="15 16">Type III pantothenate kinase</fullName>
        <ecNumber evidence="6 16">2.7.1.33</ecNumber>
    </recommendedName>
    <alternativeName>
        <fullName evidence="16">PanK-III</fullName>
    </alternativeName>
    <alternativeName>
        <fullName evidence="16">Pantothenic acid kinase</fullName>
    </alternativeName>
</protein>
<dbReference type="NCBIfam" id="TIGR00671">
    <property type="entry name" value="baf"/>
    <property type="match status" value="1"/>
</dbReference>
<evidence type="ECO:0000256" key="2">
    <source>
        <dbReference type="ARBA" id="ARBA00001958"/>
    </source>
</evidence>
<keyword evidence="7 16" id="KW-0963">Cytoplasm</keyword>
<comment type="caution">
    <text evidence="17">The sequence shown here is derived from an EMBL/GenBank/DDBJ whole genome shotgun (WGS) entry which is preliminary data.</text>
</comment>
<keyword evidence="13 16" id="KW-0173">Coenzyme A biosynthesis</keyword>
<feature type="active site" description="Proton acceptor" evidence="16">
    <location>
        <position position="101"/>
    </location>
</feature>
<keyword evidence="16" id="KW-0479">Metal-binding</keyword>
<dbReference type="PANTHER" id="PTHR34265:SF1">
    <property type="entry name" value="TYPE III PANTOTHENATE KINASE"/>
    <property type="match status" value="1"/>
</dbReference>
<feature type="binding site" evidence="16">
    <location>
        <position position="124"/>
    </location>
    <ligand>
        <name>ATP</name>
        <dbReference type="ChEBI" id="CHEBI:30616"/>
    </ligand>
</feature>
<dbReference type="Proteomes" id="UP001595798">
    <property type="component" value="Unassembled WGS sequence"/>
</dbReference>
<dbReference type="EMBL" id="JBHSDI010000042">
    <property type="protein sequence ID" value="MFC4260046.1"/>
    <property type="molecule type" value="Genomic_DNA"/>
</dbReference>
<evidence type="ECO:0000256" key="6">
    <source>
        <dbReference type="ARBA" id="ARBA00012102"/>
    </source>
</evidence>